<protein>
    <recommendedName>
        <fullName evidence="2">histidine kinase</fullName>
        <ecNumber evidence="2">2.7.13.3</ecNumber>
    </recommendedName>
</protein>
<dbReference type="EC" id="2.7.13.3" evidence="2"/>
<evidence type="ECO:0000256" key="1">
    <source>
        <dbReference type="ARBA" id="ARBA00000085"/>
    </source>
</evidence>
<sequence>MRFVNGSRSEGADLLDSLADALHDPMLVFDAGLRVLYANDAAFQLVARLHGATPAPLDVVGAWHPDLVSPAALAVAATEGEWVGEVSLPAMSEAHPIALRVQLVALRSAGEARYGFVARDVSADHARRDELSNRNAELKEAYRKLKGAQEQLIQSEKLASIGQLAAGVAHEINNPIGYVHSNLGTLADYSRHLLTLIGTYEEALRSPGPAATAEIAELRRRFDIDFVVDDLPALLSESREGIERVRKIVQDLKDFSRSDRGDGWVVADIHRGLDSTLNIVWNEIKYKGQIVKSFGDLPAIECLPSELNQVFMNILMNAAQAISDQGIITISTGSDGGHVWVAIGDDGEGIPETNLLRIFDPFFTTKPVGKGTGLGLAISYGIVAKHNGRIDVTSTPGQGSMFRIVLPVKQPAAPAAE</sequence>
<name>A0A9X4BHG9_9GAMM</name>
<dbReference type="SMART" id="SM00388">
    <property type="entry name" value="HisKA"/>
    <property type="match status" value="1"/>
</dbReference>
<dbReference type="AlphaFoldDB" id="A0A9X4BHG9"/>
<gene>
    <name evidence="6" type="ORF">OD750_009795</name>
</gene>
<comment type="caution">
    <text evidence="6">The sequence shown here is derived from an EMBL/GenBank/DDBJ whole genome shotgun (WGS) entry which is preliminary data.</text>
</comment>
<evidence type="ECO:0000256" key="3">
    <source>
        <dbReference type="ARBA" id="ARBA00022553"/>
    </source>
</evidence>
<keyword evidence="6" id="KW-0067">ATP-binding</keyword>
<evidence type="ECO:0000313" key="7">
    <source>
        <dbReference type="Proteomes" id="UP001139971"/>
    </source>
</evidence>
<dbReference type="GO" id="GO:0000155">
    <property type="term" value="F:phosphorelay sensor kinase activity"/>
    <property type="evidence" value="ECO:0007669"/>
    <property type="project" value="InterPro"/>
</dbReference>
<dbReference type="PANTHER" id="PTHR43065:SF50">
    <property type="entry name" value="HISTIDINE KINASE"/>
    <property type="match status" value="1"/>
</dbReference>
<keyword evidence="3" id="KW-0597">Phosphoprotein</keyword>
<dbReference type="InterPro" id="IPR003594">
    <property type="entry name" value="HATPase_dom"/>
</dbReference>
<dbReference type="Proteomes" id="UP001139971">
    <property type="component" value="Unassembled WGS sequence"/>
</dbReference>
<feature type="coiled-coil region" evidence="4">
    <location>
        <begin position="128"/>
        <end position="158"/>
    </location>
</feature>
<dbReference type="CDD" id="cd00082">
    <property type="entry name" value="HisKA"/>
    <property type="match status" value="1"/>
</dbReference>
<dbReference type="PANTHER" id="PTHR43065">
    <property type="entry name" value="SENSOR HISTIDINE KINASE"/>
    <property type="match status" value="1"/>
</dbReference>
<dbReference type="SUPFAM" id="SSF55874">
    <property type="entry name" value="ATPase domain of HSP90 chaperone/DNA topoisomerase II/histidine kinase"/>
    <property type="match status" value="1"/>
</dbReference>
<dbReference type="InterPro" id="IPR005467">
    <property type="entry name" value="His_kinase_dom"/>
</dbReference>
<dbReference type="Gene3D" id="3.30.565.10">
    <property type="entry name" value="Histidine kinase-like ATPase, C-terminal domain"/>
    <property type="match status" value="1"/>
</dbReference>
<dbReference type="InterPro" id="IPR000014">
    <property type="entry name" value="PAS"/>
</dbReference>
<evidence type="ECO:0000256" key="4">
    <source>
        <dbReference type="SAM" id="Coils"/>
    </source>
</evidence>
<dbReference type="InterPro" id="IPR035965">
    <property type="entry name" value="PAS-like_dom_sf"/>
</dbReference>
<dbReference type="SMART" id="SM00387">
    <property type="entry name" value="HATPase_c"/>
    <property type="match status" value="1"/>
</dbReference>
<evidence type="ECO:0000313" key="6">
    <source>
        <dbReference type="EMBL" id="MDC8012836.1"/>
    </source>
</evidence>
<dbReference type="InterPro" id="IPR004358">
    <property type="entry name" value="Sig_transdc_His_kin-like_C"/>
</dbReference>
<organism evidence="6 7">
    <name type="scientific">Tahibacter soli</name>
    <dbReference type="NCBI Taxonomy" id="2983605"/>
    <lineage>
        <taxon>Bacteria</taxon>
        <taxon>Pseudomonadati</taxon>
        <taxon>Pseudomonadota</taxon>
        <taxon>Gammaproteobacteria</taxon>
        <taxon>Lysobacterales</taxon>
        <taxon>Rhodanobacteraceae</taxon>
        <taxon>Tahibacter</taxon>
    </lineage>
</organism>
<dbReference type="PRINTS" id="PR00344">
    <property type="entry name" value="BCTRLSENSOR"/>
</dbReference>
<reference evidence="6" key="1">
    <citation type="submission" date="2023-02" db="EMBL/GenBank/DDBJ databases">
        <title>Tahibacter soli sp. nov. isolated from soil.</title>
        <authorList>
            <person name="Baek J.H."/>
            <person name="Lee J.K."/>
            <person name="Choi D.G."/>
            <person name="Jeon C.O."/>
        </authorList>
    </citation>
    <scope>NUCLEOTIDE SEQUENCE</scope>
    <source>
        <strain evidence="6">BL</strain>
    </source>
</reference>
<dbReference type="InterPro" id="IPR036097">
    <property type="entry name" value="HisK_dim/P_sf"/>
</dbReference>
<dbReference type="Gene3D" id="1.10.287.130">
    <property type="match status" value="1"/>
</dbReference>
<keyword evidence="7" id="KW-1185">Reference proteome</keyword>
<dbReference type="InterPro" id="IPR036890">
    <property type="entry name" value="HATPase_C_sf"/>
</dbReference>
<keyword evidence="6" id="KW-0547">Nucleotide-binding</keyword>
<dbReference type="Pfam" id="PF13188">
    <property type="entry name" value="PAS_8"/>
    <property type="match status" value="1"/>
</dbReference>
<proteinExistence type="predicted"/>
<dbReference type="GO" id="GO:0005524">
    <property type="term" value="F:ATP binding"/>
    <property type="evidence" value="ECO:0007669"/>
    <property type="project" value="UniProtKB-KW"/>
</dbReference>
<dbReference type="SUPFAM" id="SSF55785">
    <property type="entry name" value="PYP-like sensor domain (PAS domain)"/>
    <property type="match status" value="1"/>
</dbReference>
<dbReference type="RefSeq" id="WP_263545254.1">
    <property type="nucleotide sequence ID" value="NZ_JAOVZO020000014.1"/>
</dbReference>
<keyword evidence="4" id="KW-0175">Coiled coil</keyword>
<evidence type="ECO:0000259" key="5">
    <source>
        <dbReference type="PROSITE" id="PS50109"/>
    </source>
</evidence>
<dbReference type="Pfam" id="PF02518">
    <property type="entry name" value="HATPase_c"/>
    <property type="match status" value="1"/>
</dbReference>
<accession>A0A9X4BHG9</accession>
<dbReference type="SUPFAM" id="SSF47384">
    <property type="entry name" value="Homodimeric domain of signal transducing histidine kinase"/>
    <property type="match status" value="1"/>
</dbReference>
<feature type="domain" description="Histidine kinase" evidence="5">
    <location>
        <begin position="167"/>
        <end position="410"/>
    </location>
</feature>
<dbReference type="InterPro" id="IPR003661">
    <property type="entry name" value="HisK_dim/P_dom"/>
</dbReference>
<dbReference type="EMBL" id="JAOVZO020000014">
    <property type="protein sequence ID" value="MDC8012836.1"/>
    <property type="molecule type" value="Genomic_DNA"/>
</dbReference>
<comment type="catalytic activity">
    <reaction evidence="1">
        <text>ATP + protein L-histidine = ADP + protein N-phospho-L-histidine.</text>
        <dbReference type="EC" id="2.7.13.3"/>
    </reaction>
</comment>
<evidence type="ECO:0000256" key="2">
    <source>
        <dbReference type="ARBA" id="ARBA00012438"/>
    </source>
</evidence>
<dbReference type="PROSITE" id="PS50109">
    <property type="entry name" value="HIS_KIN"/>
    <property type="match status" value="1"/>
</dbReference>